<dbReference type="PROSITE" id="PS00018">
    <property type="entry name" value="EF_HAND_1"/>
    <property type="match status" value="1"/>
</dbReference>
<gene>
    <name evidence="1" type="ORF">TOI97_05910</name>
</gene>
<dbReference type="SUPFAM" id="SSF82784">
    <property type="entry name" value="OsmC-like"/>
    <property type="match status" value="1"/>
</dbReference>
<keyword evidence="1" id="KW-0560">Oxidoreductase</keyword>
<dbReference type="PANTHER" id="PTHR35368:SF1">
    <property type="entry name" value="HYDROPEROXIDE REDUCTASE"/>
    <property type="match status" value="1"/>
</dbReference>
<dbReference type="EMBL" id="JAXIVU010000005">
    <property type="protein sequence ID" value="MDY7219104.1"/>
    <property type="molecule type" value="Genomic_DNA"/>
</dbReference>
<evidence type="ECO:0000313" key="1">
    <source>
        <dbReference type="EMBL" id="MDY7219104.1"/>
    </source>
</evidence>
<comment type="caution">
    <text evidence="1">The sequence shown here is derived from an EMBL/GenBank/DDBJ whole genome shotgun (WGS) entry which is preliminary data.</text>
</comment>
<dbReference type="GO" id="GO:0004601">
    <property type="term" value="F:peroxidase activity"/>
    <property type="evidence" value="ECO:0007669"/>
    <property type="project" value="UniProtKB-KW"/>
</dbReference>
<dbReference type="PANTHER" id="PTHR35368">
    <property type="entry name" value="HYDROPEROXIDE REDUCTASE"/>
    <property type="match status" value="1"/>
</dbReference>
<protein>
    <submittedName>
        <fullName evidence="1">OsmC family protein</fullName>
        <ecNumber evidence="1">1.11.1.-</ecNumber>
    </submittedName>
</protein>
<sequence length="147" mass="16079">MAIEHFQATAHLQGGTLVKVRSRGFEFTLDEPKELGGTDTAMNPVEALLGALGACQAIVASAYAKRFNVQLDDFWVELEGDLDTDGFMDKADVRCGYTDIRYTYHIKSSSTQANIDEFVAFIGTKCPVGDSLMQSVNLQLVGVVHEK</sequence>
<dbReference type="InterPro" id="IPR018247">
    <property type="entry name" value="EF_Hand_1_Ca_BS"/>
</dbReference>
<dbReference type="EC" id="1.11.1.-" evidence="1"/>
<accession>A0ABU5GQH1</accession>
<organism evidence="1 2">
    <name type="scientific">Denitrificimonas halotolerans</name>
    <dbReference type="NCBI Taxonomy" id="3098930"/>
    <lineage>
        <taxon>Bacteria</taxon>
        <taxon>Pseudomonadati</taxon>
        <taxon>Pseudomonadota</taxon>
        <taxon>Gammaproteobacteria</taxon>
        <taxon>Pseudomonadales</taxon>
        <taxon>Pseudomonadaceae</taxon>
        <taxon>Denitrificimonas</taxon>
    </lineage>
</organism>
<dbReference type="Gene3D" id="3.30.300.20">
    <property type="match status" value="1"/>
</dbReference>
<keyword evidence="1" id="KW-0575">Peroxidase</keyword>
<name>A0ABU5GQH1_9GAMM</name>
<dbReference type="InterPro" id="IPR003718">
    <property type="entry name" value="OsmC/Ohr_fam"/>
</dbReference>
<dbReference type="Proteomes" id="UP001294570">
    <property type="component" value="Unassembled WGS sequence"/>
</dbReference>
<keyword evidence="2" id="KW-1185">Reference proteome</keyword>
<evidence type="ECO:0000313" key="2">
    <source>
        <dbReference type="Proteomes" id="UP001294570"/>
    </source>
</evidence>
<dbReference type="Pfam" id="PF02566">
    <property type="entry name" value="OsmC"/>
    <property type="match status" value="1"/>
</dbReference>
<dbReference type="RefSeq" id="WP_321553196.1">
    <property type="nucleotide sequence ID" value="NZ_JAXIVU010000005.1"/>
</dbReference>
<dbReference type="InterPro" id="IPR052924">
    <property type="entry name" value="OsmC/Ohr_hydroprdx_reductase"/>
</dbReference>
<reference evidence="1 2" key="1">
    <citation type="submission" date="2023-12" db="EMBL/GenBank/DDBJ databases">
        <title>Denitrificimonas halotolerans sp. nov.,a novel species isolated from landfill leachate.</title>
        <authorList>
            <person name="Wang S."/>
        </authorList>
    </citation>
    <scope>NUCLEOTIDE SEQUENCE [LARGE SCALE GENOMIC DNA]</scope>
    <source>
        <strain evidence="1 2">JX-1</strain>
    </source>
</reference>
<dbReference type="InterPro" id="IPR036102">
    <property type="entry name" value="OsmC/Ohrsf"/>
</dbReference>
<dbReference type="InterPro" id="IPR015946">
    <property type="entry name" value="KH_dom-like_a/b"/>
</dbReference>
<proteinExistence type="predicted"/>